<proteinExistence type="predicted"/>
<protein>
    <submittedName>
        <fullName evidence="4">Uncharacterized protein</fullName>
    </submittedName>
</protein>
<dbReference type="InterPro" id="IPR048422">
    <property type="entry name" value="NOA1/YqeH-like_C"/>
</dbReference>
<reference evidence="4" key="1">
    <citation type="submission" date="2014-11" db="EMBL/GenBank/DDBJ databases">
        <authorList>
            <person name="Otto D Thomas"/>
            <person name="Naeem Raeece"/>
        </authorList>
    </citation>
    <scope>NUCLEOTIDE SEQUENCE</scope>
</reference>
<dbReference type="VEuPathDB" id="CryptoDB:Cvel_24494"/>
<feature type="compositionally biased region" description="Basic and acidic residues" evidence="1">
    <location>
        <begin position="624"/>
        <end position="638"/>
    </location>
</feature>
<dbReference type="PANTHER" id="PTHR46434">
    <property type="entry name" value="GENETIC INTERACTOR OF PROHIBITINS 3, MITOCHONDRIAL"/>
    <property type="match status" value="1"/>
</dbReference>
<dbReference type="Pfam" id="PF01926">
    <property type="entry name" value="MMR_HSR1"/>
    <property type="match status" value="1"/>
</dbReference>
<accession>A0A0G4H2Z4</accession>
<feature type="region of interest" description="Disordered" evidence="1">
    <location>
        <begin position="90"/>
        <end position="114"/>
    </location>
</feature>
<sequence>MITSILLCQRCFSLQNHRSLAPHDKRRKLGLPPVDVRVHADEETETETGGVEGDVALSRLRPPLPPSVAEYGEGDAVLETPLSPSLQQHAFYTRGNGGRGRRRESAVGEGEEGREDFVLSPDEVAKKIVKHVKAESLVLKVVDLLDLESSVVPSLFEGLRSKQCTVIWVVNKIDCLPKGTPLDMVKLWVRRMVRQIRNVVADDVVLISAAKGLGLQTLEDRMKAYCDASNPKWIYVVGRTNSGKSTLLNRFLHFIGYSYLGRVQHKKALGGVTRSAIPGTTLYFLPFGLPRGFKLIDTPGVPSTHQITSLLKFEEDLYQVVPSRRLLPISFGIQEGRSLLLGALCRFDLVDGGPAVFSAFCSNQITISVCRTSKAPDLLRRKACTHFFPPHSLEDFERLQPFVRHRVEVQGEHSRAYDDLCVAGLGWISVTGSGTKTVDVWVPKGVKVFRRPSMLPYEVRTRGVCRWSGKTPRGRTPKMKDKKHKMVAELERDEERRELFRRELEEKEARRLSGAIDLVPDEVGEGTGGDTPNSPLMSPSDIPGLIESLESQWGVGVFRVGTPPREETVCLEGDGSLFEVEEDGEVHGIDHCESGECVSSAVEGDGSDVEDEEEDLVILRRRKRGDDSGLRRRGTRTEEGEEGGEDEAEFEEELGNKEDSRRCRSPTQS</sequence>
<dbReference type="InterPro" id="IPR050896">
    <property type="entry name" value="Mito_lipid_metab_GTPase"/>
</dbReference>
<dbReference type="GO" id="GO:0005739">
    <property type="term" value="C:mitochondrion"/>
    <property type="evidence" value="ECO:0007669"/>
    <property type="project" value="TreeGrafter"/>
</dbReference>
<dbReference type="GO" id="GO:0005525">
    <property type="term" value="F:GTP binding"/>
    <property type="evidence" value="ECO:0007669"/>
    <property type="project" value="InterPro"/>
</dbReference>
<feature type="domain" description="G" evidence="2">
    <location>
        <begin position="234"/>
        <end position="303"/>
    </location>
</feature>
<feature type="domain" description="NOA1/YqeH-like C-terminal" evidence="3">
    <location>
        <begin position="357"/>
        <end position="454"/>
    </location>
</feature>
<gene>
    <name evidence="4" type="ORF">Cvel_24494</name>
</gene>
<dbReference type="InterPro" id="IPR006073">
    <property type="entry name" value="GTP-bd"/>
</dbReference>
<feature type="compositionally biased region" description="Acidic residues" evidence="1">
    <location>
        <begin position="639"/>
        <end position="653"/>
    </location>
</feature>
<dbReference type="Gene3D" id="3.40.50.300">
    <property type="entry name" value="P-loop containing nucleotide triphosphate hydrolases"/>
    <property type="match status" value="1"/>
</dbReference>
<dbReference type="InterPro" id="IPR027417">
    <property type="entry name" value="P-loop_NTPase"/>
</dbReference>
<dbReference type="CDD" id="cd01855">
    <property type="entry name" value="YqeH"/>
    <property type="match status" value="1"/>
</dbReference>
<organism evidence="4">
    <name type="scientific">Chromera velia CCMP2878</name>
    <dbReference type="NCBI Taxonomy" id="1169474"/>
    <lineage>
        <taxon>Eukaryota</taxon>
        <taxon>Sar</taxon>
        <taxon>Alveolata</taxon>
        <taxon>Colpodellida</taxon>
        <taxon>Chromeraceae</taxon>
        <taxon>Chromera</taxon>
    </lineage>
</organism>
<name>A0A0G4H2Z4_9ALVE</name>
<dbReference type="PhylomeDB" id="A0A0G4H2Z4"/>
<evidence type="ECO:0000256" key="1">
    <source>
        <dbReference type="SAM" id="MobiDB-lite"/>
    </source>
</evidence>
<dbReference type="PANTHER" id="PTHR46434:SF1">
    <property type="entry name" value="GENETIC INTERACTOR OF PROHIBITINS 3, MITOCHONDRIAL"/>
    <property type="match status" value="1"/>
</dbReference>
<evidence type="ECO:0000313" key="4">
    <source>
        <dbReference type="EMBL" id="CEM38056.1"/>
    </source>
</evidence>
<dbReference type="SUPFAM" id="SSF52540">
    <property type="entry name" value="P-loop containing nucleoside triphosphate hydrolases"/>
    <property type="match status" value="1"/>
</dbReference>
<feature type="region of interest" description="Disordered" evidence="1">
    <location>
        <begin position="620"/>
        <end position="669"/>
    </location>
</feature>
<evidence type="ECO:0000259" key="3">
    <source>
        <dbReference type="Pfam" id="PF21516"/>
    </source>
</evidence>
<dbReference type="Pfam" id="PF21516">
    <property type="entry name" value="YqeH-like_C"/>
    <property type="match status" value="1"/>
</dbReference>
<evidence type="ECO:0000259" key="2">
    <source>
        <dbReference type="Pfam" id="PF01926"/>
    </source>
</evidence>
<dbReference type="AlphaFoldDB" id="A0A0G4H2Z4"/>
<dbReference type="EMBL" id="CDMZ01001827">
    <property type="protein sequence ID" value="CEM38056.1"/>
    <property type="molecule type" value="Genomic_DNA"/>
</dbReference>